<proteinExistence type="inferred from homology"/>
<comment type="similarity">
    <text evidence="2">Belongs to the DedA family.</text>
</comment>
<evidence type="ECO:0000256" key="1">
    <source>
        <dbReference type="ARBA" id="ARBA00004651"/>
    </source>
</evidence>
<organism evidence="9 10">
    <name type="scientific">Alicyclobacillus macrosporangiidus</name>
    <dbReference type="NCBI Taxonomy" id="392015"/>
    <lineage>
        <taxon>Bacteria</taxon>
        <taxon>Bacillati</taxon>
        <taxon>Bacillota</taxon>
        <taxon>Bacilli</taxon>
        <taxon>Bacillales</taxon>
        <taxon>Alicyclobacillaceae</taxon>
        <taxon>Alicyclobacillus</taxon>
    </lineage>
</organism>
<keyword evidence="5 7" id="KW-1133">Transmembrane helix</keyword>
<dbReference type="GO" id="GO:0005886">
    <property type="term" value="C:plasma membrane"/>
    <property type="evidence" value="ECO:0007669"/>
    <property type="project" value="UniProtKB-SubCell"/>
</dbReference>
<dbReference type="InterPro" id="IPR032816">
    <property type="entry name" value="VTT_dom"/>
</dbReference>
<dbReference type="PANTHER" id="PTHR42709:SF6">
    <property type="entry name" value="UNDECAPRENYL PHOSPHATE TRANSPORTER A"/>
    <property type="match status" value="1"/>
</dbReference>
<evidence type="ECO:0000313" key="10">
    <source>
        <dbReference type="Proteomes" id="UP000183508"/>
    </source>
</evidence>
<dbReference type="InterPro" id="IPR051311">
    <property type="entry name" value="DedA_domain"/>
</dbReference>
<evidence type="ECO:0000256" key="3">
    <source>
        <dbReference type="ARBA" id="ARBA00022475"/>
    </source>
</evidence>
<dbReference type="Proteomes" id="UP000183508">
    <property type="component" value="Unassembled WGS sequence"/>
</dbReference>
<gene>
    <name evidence="9" type="ORF">SAMN05421543_101418</name>
</gene>
<dbReference type="RefSeq" id="WP_245783797.1">
    <property type="nucleotide sequence ID" value="NZ_FPBV01000001.1"/>
</dbReference>
<evidence type="ECO:0000256" key="2">
    <source>
        <dbReference type="ARBA" id="ARBA00010792"/>
    </source>
</evidence>
<keyword evidence="10" id="KW-1185">Reference proteome</keyword>
<name>A0A1I7FRY3_9BACL</name>
<feature type="transmembrane region" description="Helical" evidence="7">
    <location>
        <begin position="136"/>
        <end position="156"/>
    </location>
</feature>
<keyword evidence="4 7" id="KW-0812">Transmembrane</keyword>
<feature type="domain" description="VTT" evidence="8">
    <location>
        <begin position="30"/>
        <end position="154"/>
    </location>
</feature>
<dbReference type="eggNOG" id="COG0586">
    <property type="taxonomic scope" value="Bacteria"/>
</dbReference>
<evidence type="ECO:0000259" key="8">
    <source>
        <dbReference type="Pfam" id="PF09335"/>
    </source>
</evidence>
<dbReference type="STRING" id="392015.SAMN05421543_101418"/>
<evidence type="ECO:0000256" key="6">
    <source>
        <dbReference type="ARBA" id="ARBA00023136"/>
    </source>
</evidence>
<feature type="transmembrane region" description="Helical" evidence="7">
    <location>
        <begin position="168"/>
        <end position="189"/>
    </location>
</feature>
<feature type="transmembrane region" description="Helical" evidence="7">
    <location>
        <begin position="51"/>
        <end position="72"/>
    </location>
</feature>
<feature type="transmembrane region" description="Helical" evidence="7">
    <location>
        <begin position="12"/>
        <end position="31"/>
    </location>
</feature>
<dbReference type="Pfam" id="PF09335">
    <property type="entry name" value="VTT_dom"/>
    <property type="match status" value="1"/>
</dbReference>
<sequence length="198" mass="21965">MAEHLSLWVSQYGIVAIFVLMTLESACIPIPSEAVVPYAGYLAYNHQLSFAAAVIAATVANVAGGLIAYWIGWRGGRPLILRYGRYILLSPRHLDSAERWFDRYGEWTVFFGRLLPGLRTFISLPAGIGKMSLPRFVVYSALGSLPWNFALAWGGFQLGKHWEAVGTYLKPLTVFGVAVLVLAVLWFWFGPKNARRAG</sequence>
<evidence type="ECO:0000256" key="5">
    <source>
        <dbReference type="ARBA" id="ARBA00022989"/>
    </source>
</evidence>
<dbReference type="PANTHER" id="PTHR42709">
    <property type="entry name" value="ALKALINE PHOSPHATASE LIKE PROTEIN"/>
    <property type="match status" value="1"/>
</dbReference>
<dbReference type="EMBL" id="FPBV01000001">
    <property type="protein sequence ID" value="SFU38940.1"/>
    <property type="molecule type" value="Genomic_DNA"/>
</dbReference>
<keyword evidence="3" id="KW-1003">Cell membrane</keyword>
<reference evidence="10" key="1">
    <citation type="submission" date="2016-10" db="EMBL/GenBank/DDBJ databases">
        <authorList>
            <person name="Varghese N."/>
        </authorList>
    </citation>
    <scope>NUCLEOTIDE SEQUENCE [LARGE SCALE GENOMIC DNA]</scope>
    <source>
        <strain evidence="10">DSM 17980</strain>
    </source>
</reference>
<protein>
    <submittedName>
        <fullName evidence="9">Membrane protein DedA, SNARE-associated domain</fullName>
    </submittedName>
</protein>
<evidence type="ECO:0000313" key="9">
    <source>
        <dbReference type="EMBL" id="SFU38940.1"/>
    </source>
</evidence>
<dbReference type="AlphaFoldDB" id="A0A1I7FRY3"/>
<evidence type="ECO:0000256" key="7">
    <source>
        <dbReference type="SAM" id="Phobius"/>
    </source>
</evidence>
<keyword evidence="6 7" id="KW-0472">Membrane</keyword>
<evidence type="ECO:0000256" key="4">
    <source>
        <dbReference type="ARBA" id="ARBA00022692"/>
    </source>
</evidence>
<comment type="subcellular location">
    <subcellularLocation>
        <location evidence="1">Cell membrane</location>
        <topology evidence="1">Multi-pass membrane protein</topology>
    </subcellularLocation>
</comment>
<accession>A0A1I7FRY3</accession>